<comment type="caution">
    <text evidence="2">The sequence shown here is derived from an EMBL/GenBank/DDBJ whole genome shotgun (WGS) entry which is preliminary data.</text>
</comment>
<feature type="signal peptide" evidence="1">
    <location>
        <begin position="1"/>
        <end position="21"/>
    </location>
</feature>
<evidence type="ECO:0000313" key="3">
    <source>
        <dbReference type="Proteomes" id="UP000321464"/>
    </source>
</evidence>
<dbReference type="Proteomes" id="UP000321464">
    <property type="component" value="Unassembled WGS sequence"/>
</dbReference>
<accession>A0A512AP21</accession>
<proteinExistence type="predicted"/>
<gene>
    <name evidence="2" type="ORF">NSE01_31690</name>
</gene>
<evidence type="ECO:0000313" key="2">
    <source>
        <dbReference type="EMBL" id="GEO01337.1"/>
    </source>
</evidence>
<feature type="chain" id="PRO_5021951817" evidence="1">
    <location>
        <begin position="22"/>
        <end position="92"/>
    </location>
</feature>
<reference evidence="2 3" key="1">
    <citation type="submission" date="2019-07" db="EMBL/GenBank/DDBJ databases">
        <title>Whole genome shotgun sequence of Novosphingobium sediminis NBRC 106119.</title>
        <authorList>
            <person name="Hosoyama A."/>
            <person name="Uohara A."/>
            <person name="Ohji S."/>
            <person name="Ichikawa N."/>
        </authorList>
    </citation>
    <scope>NUCLEOTIDE SEQUENCE [LARGE SCALE GENOMIC DNA]</scope>
    <source>
        <strain evidence="2 3">NBRC 106119</strain>
    </source>
</reference>
<evidence type="ECO:0000256" key="1">
    <source>
        <dbReference type="SAM" id="SignalP"/>
    </source>
</evidence>
<dbReference type="AlphaFoldDB" id="A0A512AP21"/>
<sequence length="92" mass="9622">MSMVSLLASLVMAGAGCVAFAAIAVTVRGQLPAVRRLLADSRALAADREFLVEITTTSLPSAPRLPVRTRRAPVRLVRPAQVSAGSRLRAAA</sequence>
<keyword evidence="1" id="KW-0732">Signal</keyword>
<organism evidence="2 3">
    <name type="scientific">Novosphingobium sediminis</name>
    <dbReference type="NCBI Taxonomy" id="707214"/>
    <lineage>
        <taxon>Bacteria</taxon>
        <taxon>Pseudomonadati</taxon>
        <taxon>Pseudomonadota</taxon>
        <taxon>Alphaproteobacteria</taxon>
        <taxon>Sphingomonadales</taxon>
        <taxon>Sphingomonadaceae</taxon>
        <taxon>Novosphingobium</taxon>
    </lineage>
</organism>
<protein>
    <submittedName>
        <fullName evidence="2">Uncharacterized protein</fullName>
    </submittedName>
</protein>
<name>A0A512AP21_9SPHN</name>
<keyword evidence="3" id="KW-1185">Reference proteome</keyword>
<dbReference type="EMBL" id="BJYR01000021">
    <property type="protein sequence ID" value="GEO01337.1"/>
    <property type="molecule type" value="Genomic_DNA"/>
</dbReference>